<evidence type="ECO:0000313" key="1">
    <source>
        <dbReference type="EMBL" id="KAG1529777.1"/>
    </source>
</evidence>
<proteinExistence type="predicted"/>
<organism evidence="1 2">
    <name type="scientific">Rhizopus oryzae</name>
    <name type="common">Mucormycosis agent</name>
    <name type="synonym">Rhizopus arrhizus var. delemar</name>
    <dbReference type="NCBI Taxonomy" id="64495"/>
    <lineage>
        <taxon>Eukaryota</taxon>
        <taxon>Fungi</taxon>
        <taxon>Fungi incertae sedis</taxon>
        <taxon>Mucoromycota</taxon>
        <taxon>Mucoromycotina</taxon>
        <taxon>Mucoromycetes</taxon>
        <taxon>Mucorales</taxon>
        <taxon>Mucorineae</taxon>
        <taxon>Rhizopodaceae</taxon>
        <taxon>Rhizopus</taxon>
    </lineage>
</organism>
<accession>A0A9P6XPQ0</accession>
<protein>
    <recommendedName>
        <fullName evidence="3">Endonuclease/exonuclease/phosphatase domain-containing protein</fullName>
    </recommendedName>
</protein>
<dbReference type="AlphaFoldDB" id="A0A9P6XPQ0"/>
<reference evidence="1" key="1">
    <citation type="journal article" date="2020" name="Microb. Genom.">
        <title>Genetic diversity of clinical and environmental Mucorales isolates obtained from an investigation of mucormycosis cases among solid organ transplant recipients.</title>
        <authorList>
            <person name="Nguyen M.H."/>
            <person name="Kaul D."/>
            <person name="Muto C."/>
            <person name="Cheng S.J."/>
            <person name="Richter R.A."/>
            <person name="Bruno V.M."/>
            <person name="Liu G."/>
            <person name="Beyhan S."/>
            <person name="Sundermann A.J."/>
            <person name="Mounaud S."/>
            <person name="Pasculle A.W."/>
            <person name="Nierman W.C."/>
            <person name="Driscoll E."/>
            <person name="Cumbie R."/>
            <person name="Clancy C.J."/>
            <person name="Dupont C.L."/>
        </authorList>
    </citation>
    <scope>NUCLEOTIDE SEQUENCE</scope>
    <source>
        <strain evidence="1">GL16</strain>
    </source>
</reference>
<dbReference type="OrthoDB" id="2272068at2759"/>
<dbReference type="SUPFAM" id="SSF56219">
    <property type="entry name" value="DNase I-like"/>
    <property type="match status" value="1"/>
</dbReference>
<dbReference type="Proteomes" id="UP000717996">
    <property type="component" value="Unassembled WGS sequence"/>
</dbReference>
<evidence type="ECO:0000313" key="2">
    <source>
        <dbReference type="Proteomes" id="UP000717996"/>
    </source>
</evidence>
<gene>
    <name evidence="1" type="ORF">G6F51_014041</name>
</gene>
<dbReference type="EMBL" id="JAANIT010007501">
    <property type="protein sequence ID" value="KAG1529777.1"/>
    <property type="molecule type" value="Genomic_DNA"/>
</dbReference>
<dbReference type="Gene3D" id="3.60.10.10">
    <property type="entry name" value="Endonuclease/exonuclease/phosphatase"/>
    <property type="match status" value="1"/>
</dbReference>
<comment type="caution">
    <text evidence="1">The sequence shown here is derived from an EMBL/GenBank/DDBJ whole genome shotgun (WGS) entry which is preliminary data.</text>
</comment>
<dbReference type="InterPro" id="IPR036691">
    <property type="entry name" value="Endo/exonu/phosph_ase_sf"/>
</dbReference>
<evidence type="ECO:0008006" key="3">
    <source>
        <dbReference type="Google" id="ProtNLM"/>
    </source>
</evidence>
<name>A0A9P6XPQ0_RHIOR</name>
<sequence>MISSFHLYGTPVDGNFRGSQGVSALVSPSFPLPVMQFPVHTKYALGLQVGRSLRLICLYLPPSLADDEVSAALDVLPLTQDTVICGDLNARLGAVAGDSRDCPS</sequence>